<evidence type="ECO:0000256" key="9">
    <source>
        <dbReference type="SAM" id="MobiDB-lite"/>
    </source>
</evidence>
<dbReference type="PANTHER" id="PTHR28529">
    <property type="entry name" value="DNA REPAIR PROTEIN SWI5 HOMOLOG"/>
    <property type="match status" value="1"/>
</dbReference>
<dbReference type="Gene3D" id="1.20.5.170">
    <property type="match status" value="1"/>
</dbReference>
<comment type="subunit">
    <text evidence="8">Component of the swi5-sfr1 complex.</text>
</comment>
<comment type="function">
    <text evidence="7">Component of the SWI5-SFR1 complex, a complex required for double-strand break repair via homologous recombination.</text>
</comment>
<evidence type="ECO:0000256" key="2">
    <source>
        <dbReference type="ARBA" id="ARBA00019825"/>
    </source>
</evidence>
<name>A0A0E9X267_ANGAN</name>
<reference evidence="10" key="2">
    <citation type="journal article" date="2015" name="Fish Shellfish Immunol.">
        <title>Early steps in the European eel (Anguilla anguilla)-Vibrio vulnificus interaction in the gills: Role of the RtxA13 toxin.</title>
        <authorList>
            <person name="Callol A."/>
            <person name="Pajuelo D."/>
            <person name="Ebbesson L."/>
            <person name="Teles M."/>
            <person name="MacKenzie S."/>
            <person name="Amaro C."/>
        </authorList>
    </citation>
    <scope>NUCLEOTIDE SEQUENCE</scope>
</reference>
<dbReference type="GO" id="GO:0034974">
    <property type="term" value="C:Swi5-Swi2 complex"/>
    <property type="evidence" value="ECO:0007669"/>
    <property type="project" value="TreeGrafter"/>
</dbReference>
<evidence type="ECO:0000256" key="1">
    <source>
        <dbReference type="ARBA" id="ARBA00008060"/>
    </source>
</evidence>
<evidence type="ECO:0000313" key="10">
    <source>
        <dbReference type="EMBL" id="JAH95763.1"/>
    </source>
</evidence>
<evidence type="ECO:0000256" key="5">
    <source>
        <dbReference type="ARBA" id="ARBA00023204"/>
    </source>
</evidence>
<evidence type="ECO:0000256" key="8">
    <source>
        <dbReference type="ARBA" id="ARBA00064461"/>
    </source>
</evidence>
<accession>A0A0E9X267</accession>
<dbReference type="EMBL" id="GBXM01012814">
    <property type="protein sequence ID" value="JAH95763.1"/>
    <property type="molecule type" value="Transcribed_RNA"/>
</dbReference>
<sequence>MDSEDNQKFDSNNVTTNARLKSTPNKRGGGNTLPVRGALRTPYSGSKRVHSSFKSPLQAPRTSCCPTAVQPSLEQEIEDLKRKQSELDYEITQLENNGVGIQELEQHVDLLHEYNDIKDIGQTLLGRLAAIRGVTTRDLYTRFGLELDD</sequence>
<comment type="similarity">
    <text evidence="1">Belongs to the SWI5/SAE3 family.</text>
</comment>
<keyword evidence="3" id="KW-0227">DNA damage</keyword>
<feature type="compositionally biased region" description="Polar residues" evidence="9">
    <location>
        <begin position="52"/>
        <end position="65"/>
    </location>
</feature>
<feature type="region of interest" description="Disordered" evidence="9">
    <location>
        <begin position="1"/>
        <end position="65"/>
    </location>
</feature>
<organism evidence="10">
    <name type="scientific">Anguilla anguilla</name>
    <name type="common">European freshwater eel</name>
    <name type="synonym">Muraena anguilla</name>
    <dbReference type="NCBI Taxonomy" id="7936"/>
    <lineage>
        <taxon>Eukaryota</taxon>
        <taxon>Metazoa</taxon>
        <taxon>Chordata</taxon>
        <taxon>Craniata</taxon>
        <taxon>Vertebrata</taxon>
        <taxon>Euteleostomi</taxon>
        <taxon>Actinopterygii</taxon>
        <taxon>Neopterygii</taxon>
        <taxon>Teleostei</taxon>
        <taxon>Anguilliformes</taxon>
        <taxon>Anguillidae</taxon>
        <taxon>Anguilla</taxon>
    </lineage>
</organism>
<evidence type="ECO:0000256" key="6">
    <source>
        <dbReference type="ARBA" id="ARBA00030081"/>
    </source>
</evidence>
<feature type="compositionally biased region" description="Polar residues" evidence="9">
    <location>
        <begin position="9"/>
        <end position="25"/>
    </location>
</feature>
<dbReference type="GO" id="GO:0032798">
    <property type="term" value="C:Swi5-Sfr1 complex"/>
    <property type="evidence" value="ECO:0007669"/>
    <property type="project" value="TreeGrafter"/>
</dbReference>
<dbReference type="PANTHER" id="PTHR28529:SF2">
    <property type="entry name" value="DNA REPAIR PROTEIN SWI5 HOMOLOG"/>
    <property type="match status" value="1"/>
</dbReference>
<dbReference type="GO" id="GO:0000724">
    <property type="term" value="P:double-strand break repair via homologous recombination"/>
    <property type="evidence" value="ECO:0007669"/>
    <property type="project" value="UniProtKB-ARBA"/>
</dbReference>
<dbReference type="AlphaFoldDB" id="A0A0E9X267"/>
<protein>
    <recommendedName>
        <fullName evidence="2">DNA repair protein SWI5 homolog</fullName>
    </recommendedName>
    <alternativeName>
        <fullName evidence="6">Protein SAE3 homolog</fullName>
    </alternativeName>
</protein>
<dbReference type="FunFam" id="1.20.5.170:FF:000056">
    <property type="entry name" value="DNA repair protein SWI5 homolog"/>
    <property type="match status" value="1"/>
</dbReference>
<evidence type="ECO:0000256" key="4">
    <source>
        <dbReference type="ARBA" id="ARBA00023054"/>
    </source>
</evidence>
<dbReference type="Pfam" id="PF07061">
    <property type="entry name" value="Swi5"/>
    <property type="match status" value="1"/>
</dbReference>
<evidence type="ECO:0000256" key="7">
    <source>
        <dbReference type="ARBA" id="ARBA00059338"/>
    </source>
</evidence>
<keyword evidence="5" id="KW-0234">DNA repair</keyword>
<keyword evidence="4" id="KW-0175">Coiled coil</keyword>
<reference evidence="10" key="1">
    <citation type="submission" date="2014-11" db="EMBL/GenBank/DDBJ databases">
        <authorList>
            <person name="Amaro Gonzalez C."/>
        </authorList>
    </citation>
    <scope>NUCLEOTIDE SEQUENCE</scope>
</reference>
<proteinExistence type="inferred from homology"/>
<evidence type="ECO:0000256" key="3">
    <source>
        <dbReference type="ARBA" id="ARBA00022763"/>
    </source>
</evidence>
<dbReference type="InterPro" id="IPR010760">
    <property type="entry name" value="DNA-repair_Swi5"/>
</dbReference>